<name>A0A133VMA1_9EURY</name>
<dbReference type="Pfam" id="PF08448">
    <property type="entry name" value="PAS_4"/>
    <property type="match status" value="1"/>
</dbReference>
<dbReference type="CDD" id="cd00130">
    <property type="entry name" value="PAS"/>
    <property type="match status" value="1"/>
</dbReference>
<organism evidence="2 3">
    <name type="scientific">candidate division MSBL1 archaeon SCGC-AAA382A20</name>
    <dbReference type="NCBI Taxonomy" id="1698280"/>
    <lineage>
        <taxon>Archaea</taxon>
        <taxon>Methanobacteriati</taxon>
        <taxon>Methanobacteriota</taxon>
        <taxon>candidate division MSBL1</taxon>
    </lineage>
</organism>
<dbReference type="AlphaFoldDB" id="A0A133VMA1"/>
<dbReference type="PROSITE" id="PS50112">
    <property type="entry name" value="PAS"/>
    <property type="match status" value="1"/>
</dbReference>
<evidence type="ECO:0000313" key="3">
    <source>
        <dbReference type="Proteomes" id="UP000070263"/>
    </source>
</evidence>
<dbReference type="InterPro" id="IPR000014">
    <property type="entry name" value="PAS"/>
</dbReference>
<dbReference type="InterPro" id="IPR013656">
    <property type="entry name" value="PAS_4"/>
</dbReference>
<keyword evidence="3" id="KW-1185">Reference proteome</keyword>
<dbReference type="Proteomes" id="UP000070263">
    <property type="component" value="Unassembled WGS sequence"/>
</dbReference>
<feature type="domain" description="PAS" evidence="1">
    <location>
        <begin position="75"/>
        <end position="146"/>
    </location>
</feature>
<dbReference type="NCBIfam" id="TIGR00229">
    <property type="entry name" value="sensory_box"/>
    <property type="match status" value="1"/>
</dbReference>
<dbReference type="Gene3D" id="3.30.450.20">
    <property type="entry name" value="PAS domain"/>
    <property type="match status" value="2"/>
</dbReference>
<evidence type="ECO:0000259" key="1">
    <source>
        <dbReference type="PROSITE" id="PS50112"/>
    </source>
</evidence>
<reference evidence="2 3" key="1">
    <citation type="journal article" date="2016" name="Sci. Rep.">
        <title>Metabolic traits of an uncultured archaeal lineage -MSBL1- from brine pools of the Red Sea.</title>
        <authorList>
            <person name="Mwirichia R."/>
            <person name="Alam I."/>
            <person name="Rashid M."/>
            <person name="Vinu M."/>
            <person name="Ba-Alawi W."/>
            <person name="Anthony Kamau A."/>
            <person name="Kamanda Ngugi D."/>
            <person name="Goker M."/>
            <person name="Klenk H.P."/>
            <person name="Bajic V."/>
            <person name="Stingl U."/>
        </authorList>
    </citation>
    <scope>NUCLEOTIDE SEQUENCE [LARGE SCALE GENOMIC DNA]</scope>
    <source>
        <strain evidence="2">SCGC-AAA382A20</strain>
    </source>
</reference>
<accession>A0A133VMA1</accession>
<dbReference type="SUPFAM" id="SSF55785">
    <property type="entry name" value="PYP-like sensor domain (PAS domain)"/>
    <property type="match status" value="2"/>
</dbReference>
<dbReference type="EMBL" id="LHYE01000005">
    <property type="protein sequence ID" value="KXB07588.1"/>
    <property type="molecule type" value="Genomic_DNA"/>
</dbReference>
<gene>
    <name evidence="2" type="ORF">AKJ51_00835</name>
</gene>
<proteinExistence type="predicted"/>
<protein>
    <recommendedName>
        <fullName evidence="1">PAS domain-containing protein</fullName>
    </recommendedName>
</protein>
<dbReference type="InterPro" id="IPR035965">
    <property type="entry name" value="PAS-like_dom_sf"/>
</dbReference>
<dbReference type="PANTHER" id="PTHR44757:SF2">
    <property type="entry name" value="BIOFILM ARCHITECTURE MAINTENANCE PROTEIN MBAA"/>
    <property type="match status" value="1"/>
</dbReference>
<evidence type="ECO:0000313" key="2">
    <source>
        <dbReference type="EMBL" id="KXB07588.1"/>
    </source>
</evidence>
<comment type="caution">
    <text evidence="2">The sequence shown here is derived from an EMBL/GenBank/DDBJ whole genome shotgun (WGS) entry which is preliminary data.</text>
</comment>
<dbReference type="PANTHER" id="PTHR44757">
    <property type="entry name" value="DIGUANYLATE CYCLASE DGCP"/>
    <property type="match status" value="1"/>
</dbReference>
<dbReference type="Pfam" id="PF13426">
    <property type="entry name" value="PAS_9"/>
    <property type="match status" value="1"/>
</dbReference>
<dbReference type="SMART" id="SM00091">
    <property type="entry name" value="PAS"/>
    <property type="match status" value="1"/>
</dbReference>
<dbReference type="InterPro" id="IPR052155">
    <property type="entry name" value="Biofilm_reg_signaling"/>
</dbReference>
<sequence length="188" mass="22151">MNPEEDSQEFEELVRKVFETGESQRQEVVHENMGRYYDRTLTPVENPRTGEVDRVAVISKDITERIERERKLRKSEERFREFFENEPEDCYMVSPEGEIIDVNESALDTLGYRKGEIRGKPLLSTVYAPSSQEEARKLLEEWRKGKEIRDEELEILTKEEEKRTVLLSAASVKDDGGRFVTRFRSREI</sequence>